<dbReference type="GO" id="GO:0009234">
    <property type="term" value="P:menaquinone biosynthetic process"/>
    <property type="evidence" value="ECO:0007669"/>
    <property type="project" value="UniProtKB-KW"/>
</dbReference>
<dbReference type="Gene3D" id="3.20.20.120">
    <property type="entry name" value="Enolase-like C-terminal domain"/>
    <property type="match status" value="1"/>
</dbReference>
<reference evidence="7" key="1">
    <citation type="submission" date="2010-03" db="EMBL/GenBank/DDBJ databases">
        <title>The complete chromosome of Tsukamurella paurometabola DSM 20162.</title>
        <authorList>
            <consortium name="US DOE Joint Genome Institute (JGI-PGF)"/>
            <person name="Lucas S."/>
            <person name="Copeland A."/>
            <person name="Lapidus A."/>
            <person name="Glavina del Rio T."/>
            <person name="Dalin E."/>
            <person name="Tice H."/>
            <person name="Bruce D."/>
            <person name="Goodwin L."/>
            <person name="Pitluck S."/>
            <person name="Kyrpides N."/>
            <person name="Mavromatis K."/>
            <person name="Ivanova N."/>
            <person name="Mikhailova N."/>
            <person name="Munk A.C."/>
            <person name="Brettin T."/>
            <person name="Detter J.C."/>
            <person name="Tapia R."/>
            <person name="Han C."/>
            <person name="Larimer F."/>
            <person name="Land M."/>
            <person name="Hauser L."/>
            <person name="Markowitz V."/>
            <person name="Cheng J.-F."/>
            <person name="Hugenholtz P."/>
            <person name="Woyke T."/>
            <person name="Wu D."/>
            <person name="Jando M."/>
            <person name="Brambilla E."/>
            <person name="Klenk H.-P."/>
            <person name="Eisen J.A."/>
        </authorList>
    </citation>
    <scope>NUCLEOTIDE SEQUENCE [LARGE SCALE GENOMIC DNA]</scope>
    <source>
        <strain evidence="7">ATCC 8368 / DSM 20162 / CCUG 35730 / CIP 100753 / JCM 10117 / KCTC 9821 / NBRC 16120 / NCIMB 702349 / NCTC 13040</strain>
    </source>
</reference>
<accession>D5USM8</accession>
<dbReference type="HOGENOM" id="CLU_030273_4_6_11"/>
<dbReference type="InterPro" id="IPR036849">
    <property type="entry name" value="Enolase-like_C_sf"/>
</dbReference>
<dbReference type="SUPFAM" id="SSF51604">
    <property type="entry name" value="Enolase C-terminal domain-like"/>
    <property type="match status" value="1"/>
</dbReference>
<sequence>MIERIDVAIAEIGFRTAFSHATKTRRRSASVLVTVHTEDGEIGWGEAAPRPYVTGEDIDTVIAILTAWRPEELTGMRSGDFGRDLTALSALNLTERLGGVRGHATAAAVETALLDALCRRHDRSMVSALSTALGTAPAAGFGYTTTIDLTADIHRAVGALPRKRAPHIKIKADRDVAAAAYTARLVRRLRPDATISVDANNSWALADVLAEAATFSDAGIGWLEEPLAARDWSGLRTLGEAGLPVMLDESFCGPDDLATSIRFQAATHMNVRVSKVGGPLRAAAAIRDIRAGGLDYQIGVQVGEVGPLWATGRALAAVATDAAAVEVGRQDEWFAQPLTSPGYHVDREHGLAAPVVGSGHGVRPTAWLSSQLTPAVGWTLGDGWTTLSTNSRKAAR</sequence>
<gene>
    <name evidence="6" type="ordered locus">Tpau_2700</name>
</gene>
<dbReference type="EMBL" id="CP001966">
    <property type="protein sequence ID" value="ADG79299.1"/>
    <property type="molecule type" value="Genomic_DNA"/>
</dbReference>
<dbReference type="SMART" id="SM00922">
    <property type="entry name" value="MR_MLE"/>
    <property type="match status" value="1"/>
</dbReference>
<keyword evidence="4" id="KW-0413">Isomerase</keyword>
<dbReference type="KEGG" id="tpr:Tpau_2700"/>
<dbReference type="InterPro" id="IPR029017">
    <property type="entry name" value="Enolase-like_N"/>
</dbReference>
<dbReference type="GO" id="GO:0016854">
    <property type="term" value="F:racemase and epimerase activity"/>
    <property type="evidence" value="ECO:0007669"/>
    <property type="project" value="UniProtKB-ARBA"/>
</dbReference>
<evidence type="ECO:0000256" key="4">
    <source>
        <dbReference type="ARBA" id="ARBA00023235"/>
    </source>
</evidence>
<comment type="similarity">
    <text evidence="1">Belongs to the mandelate racemase/muconate lactonizing enzyme family.</text>
</comment>
<dbReference type="STRING" id="521096.Tpau_2700"/>
<dbReference type="Pfam" id="PF13378">
    <property type="entry name" value="MR_MLE_C"/>
    <property type="match status" value="1"/>
</dbReference>
<evidence type="ECO:0000259" key="5">
    <source>
        <dbReference type="SMART" id="SM00922"/>
    </source>
</evidence>
<evidence type="ECO:0000313" key="7">
    <source>
        <dbReference type="Proteomes" id="UP000001213"/>
    </source>
</evidence>
<dbReference type="InterPro" id="IPR013341">
    <property type="entry name" value="Mandelate_racemase_N_dom"/>
</dbReference>
<dbReference type="PANTHER" id="PTHR48073:SF2">
    <property type="entry name" value="O-SUCCINYLBENZOATE SYNTHASE"/>
    <property type="match status" value="1"/>
</dbReference>
<protein>
    <submittedName>
        <fullName evidence="6">Mandelate racemase/muconate lactonizing protein</fullName>
    </submittedName>
</protein>
<evidence type="ECO:0000313" key="6">
    <source>
        <dbReference type="EMBL" id="ADG79299.1"/>
    </source>
</evidence>
<organism evidence="6 7">
    <name type="scientific">Tsukamurella paurometabola (strain ATCC 8368 / DSM 20162 / CCUG 35730 / CIP 100753 / JCM 10117 / KCTC 9821 / NBRC 16120 / NCIMB 702349 / NCTC 13040)</name>
    <name type="common">Corynebacterium paurometabolum</name>
    <dbReference type="NCBI Taxonomy" id="521096"/>
    <lineage>
        <taxon>Bacteria</taxon>
        <taxon>Bacillati</taxon>
        <taxon>Actinomycetota</taxon>
        <taxon>Actinomycetes</taxon>
        <taxon>Mycobacteriales</taxon>
        <taxon>Tsukamurellaceae</taxon>
        <taxon>Tsukamurella</taxon>
    </lineage>
</organism>
<name>D5USM8_TSUPD</name>
<proteinExistence type="inferred from homology"/>
<evidence type="ECO:0000256" key="1">
    <source>
        <dbReference type="ARBA" id="ARBA00008031"/>
    </source>
</evidence>
<dbReference type="RefSeq" id="WP_013127315.1">
    <property type="nucleotide sequence ID" value="NC_014158.1"/>
</dbReference>
<dbReference type="InterPro" id="IPR029065">
    <property type="entry name" value="Enolase_C-like"/>
</dbReference>
<dbReference type="Gene3D" id="3.30.390.10">
    <property type="entry name" value="Enolase-like, N-terminal domain"/>
    <property type="match status" value="1"/>
</dbReference>
<feature type="domain" description="Mandelate racemase/muconate lactonizing enzyme C-terminal" evidence="5">
    <location>
        <begin position="150"/>
        <end position="244"/>
    </location>
</feature>
<reference evidence="6 7" key="2">
    <citation type="journal article" date="2011" name="Stand. Genomic Sci.">
        <title>Complete genome sequence of Tsukamurella paurometabola type strain (no. 33).</title>
        <authorList>
            <person name="Munk A.C."/>
            <person name="Lapidus A."/>
            <person name="Lucas S."/>
            <person name="Nolan M."/>
            <person name="Tice H."/>
            <person name="Cheng J.F."/>
            <person name="Del Rio T.G."/>
            <person name="Goodwin L."/>
            <person name="Pitluck S."/>
            <person name="Liolios K."/>
            <person name="Huntemann M."/>
            <person name="Ivanova N."/>
            <person name="Mavromatis K."/>
            <person name="Mikhailova N."/>
            <person name="Pati A."/>
            <person name="Chen A."/>
            <person name="Palaniappan K."/>
            <person name="Tapia R."/>
            <person name="Han C."/>
            <person name="Land M."/>
            <person name="Hauser L."/>
            <person name="Chang Y.J."/>
            <person name="Jeffries C.D."/>
            <person name="Brettin T."/>
            <person name="Yasawong M."/>
            <person name="Brambilla E.M."/>
            <person name="Rohde M."/>
            <person name="Sikorski J."/>
            <person name="Goker M."/>
            <person name="Detter J.C."/>
            <person name="Woyke T."/>
            <person name="Bristow J."/>
            <person name="Eisen J.A."/>
            <person name="Markowitz V."/>
            <person name="Hugenholtz P."/>
            <person name="Kyrpides N.C."/>
            <person name="Klenk H.P."/>
        </authorList>
    </citation>
    <scope>NUCLEOTIDE SEQUENCE [LARGE SCALE GENOMIC DNA]</scope>
    <source>
        <strain evidence="7">ATCC 8368 / DSM 20162 / CCUG 35730 / CIP 100753 / JCM 10117 / KCTC 9821 / NBRC 16120 / NCIMB 702349 / NCTC 13040</strain>
    </source>
</reference>
<dbReference type="PANTHER" id="PTHR48073">
    <property type="entry name" value="O-SUCCINYLBENZOATE SYNTHASE-RELATED"/>
    <property type="match status" value="1"/>
</dbReference>
<dbReference type="eggNOG" id="COG4948">
    <property type="taxonomic scope" value="Bacteria"/>
</dbReference>
<dbReference type="GO" id="GO:0046872">
    <property type="term" value="F:metal ion binding"/>
    <property type="evidence" value="ECO:0007669"/>
    <property type="project" value="UniProtKB-KW"/>
</dbReference>
<evidence type="ECO:0000256" key="3">
    <source>
        <dbReference type="ARBA" id="ARBA00022723"/>
    </source>
</evidence>
<dbReference type="SUPFAM" id="SSF54826">
    <property type="entry name" value="Enolase N-terminal domain-like"/>
    <property type="match status" value="1"/>
</dbReference>
<dbReference type="Proteomes" id="UP000001213">
    <property type="component" value="Chromosome"/>
</dbReference>
<keyword evidence="7" id="KW-1185">Reference proteome</keyword>
<dbReference type="Pfam" id="PF02746">
    <property type="entry name" value="MR_MLE_N"/>
    <property type="match status" value="1"/>
</dbReference>
<evidence type="ECO:0000256" key="2">
    <source>
        <dbReference type="ARBA" id="ARBA00022428"/>
    </source>
</evidence>
<keyword evidence="2" id="KW-0474">Menaquinone biosynthesis</keyword>
<dbReference type="InterPro" id="IPR013342">
    <property type="entry name" value="Mandelate_racemase_C"/>
</dbReference>
<dbReference type="AlphaFoldDB" id="D5USM8"/>
<keyword evidence="3" id="KW-0479">Metal-binding</keyword>